<dbReference type="PANTHER" id="PTHR36966">
    <property type="entry name" value="REP-ASSOCIATED TYROSINE TRANSPOSASE"/>
    <property type="match status" value="1"/>
</dbReference>
<dbReference type="NCBIfam" id="NF047646">
    <property type="entry name" value="REP_Tyr_transpos"/>
    <property type="match status" value="1"/>
</dbReference>
<dbReference type="InterPro" id="IPR052715">
    <property type="entry name" value="RAYT_transposase"/>
</dbReference>
<dbReference type="KEGG" id="fmr:Fuma_04998"/>
<dbReference type="Proteomes" id="UP000187735">
    <property type="component" value="Chromosome"/>
</dbReference>
<dbReference type="SUPFAM" id="SSF143422">
    <property type="entry name" value="Transposase IS200-like"/>
    <property type="match status" value="1"/>
</dbReference>
<dbReference type="PANTHER" id="PTHR36966:SF1">
    <property type="entry name" value="REP-ASSOCIATED TYROSINE TRANSPOSASE"/>
    <property type="match status" value="1"/>
</dbReference>
<keyword evidence="3" id="KW-1185">Reference proteome</keyword>
<dbReference type="AlphaFoldDB" id="A0A1P8WMN9"/>
<accession>A0A1P8WMN9</accession>
<dbReference type="SMART" id="SM01321">
    <property type="entry name" value="Y1_Tnp"/>
    <property type="match status" value="1"/>
</dbReference>
<evidence type="ECO:0000313" key="2">
    <source>
        <dbReference type="EMBL" id="APZ95342.1"/>
    </source>
</evidence>
<dbReference type="STRING" id="1891926.Fuma_04998"/>
<gene>
    <name evidence="2" type="ORF">Fuma_04998</name>
</gene>
<evidence type="ECO:0000313" key="3">
    <source>
        <dbReference type="Proteomes" id="UP000187735"/>
    </source>
</evidence>
<dbReference type="GO" id="GO:0004803">
    <property type="term" value="F:transposase activity"/>
    <property type="evidence" value="ECO:0007669"/>
    <property type="project" value="InterPro"/>
</dbReference>
<dbReference type="Gene3D" id="3.30.70.1290">
    <property type="entry name" value="Transposase IS200-like"/>
    <property type="match status" value="1"/>
</dbReference>
<reference evidence="2 3" key="1">
    <citation type="journal article" date="2016" name="Front. Microbiol.">
        <title>Fuerstia marisgermanicae gen. nov., sp. nov., an Unusual Member of the Phylum Planctomycetes from the German Wadden Sea.</title>
        <authorList>
            <person name="Kohn T."/>
            <person name="Heuer A."/>
            <person name="Jogler M."/>
            <person name="Vollmers J."/>
            <person name="Boedeker C."/>
            <person name="Bunk B."/>
            <person name="Rast P."/>
            <person name="Borchert D."/>
            <person name="Glockner I."/>
            <person name="Freese H.M."/>
            <person name="Klenk H.P."/>
            <person name="Overmann J."/>
            <person name="Kaster A.K."/>
            <person name="Rohde M."/>
            <person name="Wiegand S."/>
            <person name="Jogler C."/>
        </authorList>
    </citation>
    <scope>NUCLEOTIDE SEQUENCE [LARGE SCALE GENOMIC DNA]</scope>
    <source>
        <strain evidence="2 3">NH11</strain>
    </source>
</reference>
<dbReference type="OrthoDB" id="277009at2"/>
<protein>
    <submittedName>
        <fullName evidence="2">Transposase</fullName>
    </submittedName>
</protein>
<dbReference type="InterPro" id="IPR036515">
    <property type="entry name" value="Transposase_17_sf"/>
</dbReference>
<dbReference type="Pfam" id="PF01797">
    <property type="entry name" value="Y1_Tnp"/>
    <property type="match status" value="1"/>
</dbReference>
<dbReference type="GO" id="GO:0043565">
    <property type="term" value="F:sequence-specific DNA binding"/>
    <property type="evidence" value="ECO:0007669"/>
    <property type="project" value="TreeGrafter"/>
</dbReference>
<dbReference type="RefSeq" id="WP_077026519.1">
    <property type="nucleotide sequence ID" value="NZ_CP017641.1"/>
</dbReference>
<sequence>MADYRRWLVPGGTFFFTVVTYARRPILITDDGRRFLRNAIRSVQARHPFSLIATVLLPDHWHLVMQLPPRDDRYSLRMKQIKAEFSEQWLKAGHSEAPVTAFQRKRGERGIWQTRFWEHSVRDEMDLERCADYIHWNPRKHRLVDRVRDWRWSSFHRFVALGHYNIDWGGAAQKDTEDFDWGEPE</sequence>
<name>A0A1P8WMN9_9PLAN</name>
<dbReference type="InterPro" id="IPR002686">
    <property type="entry name" value="Transposase_17"/>
</dbReference>
<evidence type="ECO:0000259" key="1">
    <source>
        <dbReference type="SMART" id="SM01321"/>
    </source>
</evidence>
<dbReference type="GO" id="GO:0006313">
    <property type="term" value="P:DNA transposition"/>
    <property type="evidence" value="ECO:0007669"/>
    <property type="project" value="InterPro"/>
</dbReference>
<feature type="domain" description="Transposase IS200-like" evidence="1">
    <location>
        <begin position="9"/>
        <end position="137"/>
    </location>
</feature>
<proteinExistence type="predicted"/>
<organism evidence="2 3">
    <name type="scientific">Fuerstiella marisgermanici</name>
    <dbReference type="NCBI Taxonomy" id="1891926"/>
    <lineage>
        <taxon>Bacteria</taxon>
        <taxon>Pseudomonadati</taxon>
        <taxon>Planctomycetota</taxon>
        <taxon>Planctomycetia</taxon>
        <taxon>Planctomycetales</taxon>
        <taxon>Planctomycetaceae</taxon>
        <taxon>Fuerstiella</taxon>
    </lineage>
</organism>
<dbReference type="EMBL" id="CP017641">
    <property type="protein sequence ID" value="APZ95342.1"/>
    <property type="molecule type" value="Genomic_DNA"/>
</dbReference>